<accession>A0A285TPH8</accession>
<name>A0A285TPH8_9BACL</name>
<sequence length="187" mass="22695">MESKAILFSLTIGRRALEFQVEQEIEGLEGYFEHTVYVIPRNQREILVEFEQRLYNEYKNSSICPVWGSDWDSYELEWNEEMTGKSFIHVFMLSNQRNEFLKKLNTVYKKEYEQIKKEIIETYDDNVARFKEGYEEAFPEHPLNFEEIIPSKQEYEESFQLLDFELDYDFSSNEYFLEKLKEYNAVK</sequence>
<protein>
    <submittedName>
        <fullName evidence="1">Uncharacterized protein</fullName>
    </submittedName>
</protein>
<evidence type="ECO:0000313" key="2">
    <source>
        <dbReference type="Proteomes" id="UP000219636"/>
    </source>
</evidence>
<organism evidence="1 2">
    <name type="scientific">Ureibacillus xyleni</name>
    <dbReference type="NCBI Taxonomy" id="614648"/>
    <lineage>
        <taxon>Bacteria</taxon>
        <taxon>Bacillati</taxon>
        <taxon>Bacillota</taxon>
        <taxon>Bacilli</taxon>
        <taxon>Bacillales</taxon>
        <taxon>Caryophanaceae</taxon>
        <taxon>Ureibacillus</taxon>
    </lineage>
</organism>
<gene>
    <name evidence="1" type="ORF">SAMN05880501_11764</name>
</gene>
<keyword evidence="2" id="KW-1185">Reference proteome</keyword>
<dbReference type="Proteomes" id="UP000219636">
    <property type="component" value="Unassembled WGS sequence"/>
</dbReference>
<reference evidence="2" key="1">
    <citation type="submission" date="2017-08" db="EMBL/GenBank/DDBJ databases">
        <authorList>
            <person name="Varghese N."/>
            <person name="Submissions S."/>
        </authorList>
    </citation>
    <scope>NUCLEOTIDE SEQUENCE [LARGE SCALE GENOMIC DNA]</scope>
    <source>
        <strain evidence="2">JC22</strain>
    </source>
</reference>
<dbReference type="AlphaFoldDB" id="A0A285TPH8"/>
<evidence type="ECO:0000313" key="1">
    <source>
        <dbReference type="EMBL" id="SOC24603.1"/>
    </source>
</evidence>
<dbReference type="EMBL" id="OBMQ01000017">
    <property type="protein sequence ID" value="SOC24603.1"/>
    <property type="molecule type" value="Genomic_DNA"/>
</dbReference>
<proteinExistence type="predicted"/>